<proteinExistence type="predicted"/>
<dbReference type="SUPFAM" id="SSF144232">
    <property type="entry name" value="HIT/MYND zinc finger-like"/>
    <property type="match status" value="1"/>
</dbReference>
<organism evidence="7 8">
    <name type="scientific">Streblomastix strix</name>
    <dbReference type="NCBI Taxonomy" id="222440"/>
    <lineage>
        <taxon>Eukaryota</taxon>
        <taxon>Metamonada</taxon>
        <taxon>Preaxostyla</taxon>
        <taxon>Oxymonadida</taxon>
        <taxon>Streblomastigidae</taxon>
        <taxon>Streblomastix</taxon>
    </lineage>
</organism>
<dbReference type="CDD" id="cd20805">
    <property type="entry name" value="C1_DGK_rpt2"/>
    <property type="match status" value="1"/>
</dbReference>
<dbReference type="InterPro" id="IPR002893">
    <property type="entry name" value="Znf_MYND"/>
</dbReference>
<evidence type="ECO:0000256" key="5">
    <source>
        <dbReference type="SAM" id="MobiDB-lite"/>
    </source>
</evidence>
<dbReference type="PROSITE" id="PS50865">
    <property type="entry name" value="ZF_MYND_2"/>
    <property type="match status" value="1"/>
</dbReference>
<reference evidence="7 8" key="1">
    <citation type="submission" date="2019-03" db="EMBL/GenBank/DDBJ databases">
        <title>Single cell metagenomics reveals metabolic interactions within the superorganism composed of flagellate Streblomastix strix and complex community of Bacteroidetes bacteria on its surface.</title>
        <authorList>
            <person name="Treitli S.C."/>
            <person name="Kolisko M."/>
            <person name="Husnik F."/>
            <person name="Keeling P."/>
            <person name="Hampl V."/>
        </authorList>
    </citation>
    <scope>NUCLEOTIDE SEQUENCE [LARGE SCALE GENOMIC DNA]</scope>
    <source>
        <strain evidence="7">ST1C</strain>
    </source>
</reference>
<dbReference type="Pfam" id="PF20179">
    <property type="entry name" value="MSS51_C"/>
    <property type="match status" value="1"/>
</dbReference>
<gene>
    <name evidence="7" type="ORF">EZS28_004960</name>
</gene>
<feature type="compositionally biased region" description="Basic residues" evidence="5">
    <location>
        <begin position="27"/>
        <end position="38"/>
    </location>
</feature>
<dbReference type="GO" id="GO:0008270">
    <property type="term" value="F:zinc ion binding"/>
    <property type="evidence" value="ECO:0007669"/>
    <property type="project" value="UniProtKB-KW"/>
</dbReference>
<dbReference type="InterPro" id="IPR046824">
    <property type="entry name" value="Mss51-like_C"/>
</dbReference>
<evidence type="ECO:0000256" key="3">
    <source>
        <dbReference type="ARBA" id="ARBA00022833"/>
    </source>
</evidence>
<accession>A0A5J4WYG4</accession>
<dbReference type="Gene3D" id="6.10.140.2220">
    <property type="match status" value="1"/>
</dbReference>
<dbReference type="EMBL" id="SNRW01000736">
    <property type="protein sequence ID" value="KAA6399516.1"/>
    <property type="molecule type" value="Genomic_DNA"/>
</dbReference>
<evidence type="ECO:0000256" key="1">
    <source>
        <dbReference type="ARBA" id="ARBA00022723"/>
    </source>
</evidence>
<name>A0A5J4WYG4_9EUKA</name>
<feature type="compositionally biased region" description="Basic and acidic residues" evidence="5">
    <location>
        <begin position="39"/>
        <end position="51"/>
    </location>
</feature>
<dbReference type="OrthoDB" id="3174329at2759"/>
<evidence type="ECO:0000256" key="4">
    <source>
        <dbReference type="PROSITE-ProRule" id="PRU00134"/>
    </source>
</evidence>
<comment type="caution">
    <text evidence="7">The sequence shown here is derived from an EMBL/GenBank/DDBJ whole genome shotgun (WGS) entry which is preliminary data.</text>
</comment>
<dbReference type="PROSITE" id="PS01360">
    <property type="entry name" value="ZF_MYND_1"/>
    <property type="match status" value="1"/>
</dbReference>
<dbReference type="Pfam" id="PF01753">
    <property type="entry name" value="zf-MYND"/>
    <property type="match status" value="1"/>
</dbReference>
<dbReference type="PANTHER" id="PTHR28069">
    <property type="entry name" value="GH20023P"/>
    <property type="match status" value="1"/>
</dbReference>
<keyword evidence="1" id="KW-0479">Metal-binding</keyword>
<keyword evidence="3" id="KW-0862">Zinc</keyword>
<protein>
    <recommendedName>
        <fullName evidence="6">MYND-type domain-containing protein</fullName>
    </recommendedName>
</protein>
<evidence type="ECO:0000256" key="2">
    <source>
        <dbReference type="ARBA" id="ARBA00022771"/>
    </source>
</evidence>
<sequence length="455" mass="52620">MSEKLPATPCKGYPIGEETKQILTASQKKRLRKKNKKQLQKEEENHKKQDIDSDQDAEEEEERDKSKLTCAVCGKECSLRCSACKEVSYCCKQHQLDHWNTHKLRCNTLKRKTTSINEQIDQEVYDAGMQAFEPQMSLIGYNLKPFKPFILQDWDQFNYKRKLFKKLYASMFAKQVSFNIEVTQGLTNPLTIIHTMQLLNIQPKQGKDTPNLICIVGASEKQEEAGITAQNGYIRFYWGEIGRFYPGCFFNLVFIGPDLSRNSEQKSGQFFVSEQVNTIFVRSTFDEWCQKKLVKSSSNSEQDESANLPLLIMMPSPGLGFMSNPYNIDLIIKYNKCGITDTWEKTMIEIGKLNVPTVITMDNDEEFLESAQKYINERFINFFENFDIQLSLYYSTPPYQHNPFAAKKIYRNEAVADDIIQDGLNTESIWAVKNFEFTIVQGFNNLTDEHKTDSK</sequence>
<evidence type="ECO:0000259" key="6">
    <source>
        <dbReference type="PROSITE" id="PS50865"/>
    </source>
</evidence>
<dbReference type="AlphaFoldDB" id="A0A5J4WYG4"/>
<dbReference type="PANTHER" id="PTHR28069:SF1">
    <property type="entry name" value="PROTEIN MSS51, MITOCHONDRIAL"/>
    <property type="match status" value="1"/>
</dbReference>
<evidence type="ECO:0000313" key="8">
    <source>
        <dbReference type="Proteomes" id="UP000324800"/>
    </source>
</evidence>
<feature type="region of interest" description="Disordered" evidence="5">
    <location>
        <begin position="24"/>
        <end position="60"/>
    </location>
</feature>
<feature type="domain" description="MYND-type" evidence="6">
    <location>
        <begin position="70"/>
        <end position="106"/>
    </location>
</feature>
<evidence type="ECO:0000313" key="7">
    <source>
        <dbReference type="EMBL" id="KAA6399516.1"/>
    </source>
</evidence>
<dbReference type="Proteomes" id="UP000324800">
    <property type="component" value="Unassembled WGS sequence"/>
</dbReference>
<keyword evidence="2 4" id="KW-0863">Zinc-finger</keyword>